<dbReference type="Pfam" id="PF03573">
    <property type="entry name" value="OprD"/>
    <property type="match status" value="1"/>
</dbReference>
<dbReference type="InterPro" id="IPR005318">
    <property type="entry name" value="OM_porin_bac"/>
</dbReference>
<accession>A0A5E7Q6Z1</accession>
<dbReference type="PANTHER" id="PTHR34596">
    <property type="entry name" value="CHITOPORIN"/>
    <property type="match status" value="1"/>
</dbReference>
<dbReference type="GO" id="GO:0016787">
    <property type="term" value="F:hydrolase activity"/>
    <property type="evidence" value="ECO:0007669"/>
    <property type="project" value="UniProtKB-KW"/>
</dbReference>
<comment type="similarity">
    <text evidence="1">Belongs to the outer membrane porin (Opr) (TC 1.B.25) family.</text>
</comment>
<organism evidence="4 5">
    <name type="scientific">Pseudomonas fluorescens</name>
    <dbReference type="NCBI Taxonomy" id="294"/>
    <lineage>
        <taxon>Bacteria</taxon>
        <taxon>Pseudomonadati</taxon>
        <taxon>Pseudomonadota</taxon>
        <taxon>Gammaproteobacteria</taxon>
        <taxon>Pseudomonadales</taxon>
        <taxon>Pseudomonadaceae</taxon>
        <taxon>Pseudomonas</taxon>
    </lineage>
</organism>
<evidence type="ECO:0000256" key="1">
    <source>
        <dbReference type="ARBA" id="ARBA00009075"/>
    </source>
</evidence>
<dbReference type="EC" id="3.4.21.-" evidence="4"/>
<dbReference type="GO" id="GO:0016020">
    <property type="term" value="C:membrane"/>
    <property type="evidence" value="ECO:0007669"/>
    <property type="project" value="InterPro"/>
</dbReference>
<evidence type="ECO:0000256" key="2">
    <source>
        <dbReference type="ARBA" id="ARBA00022448"/>
    </source>
</evidence>
<gene>
    <name evidence="4" type="primary">oprD_7</name>
    <name evidence="4" type="ORF">PS896_05814</name>
</gene>
<dbReference type="InterPro" id="IPR023614">
    <property type="entry name" value="Porin_dom_sf"/>
</dbReference>
<dbReference type="AlphaFoldDB" id="A0A5E7Q6Z1"/>
<dbReference type="Proteomes" id="UP000377224">
    <property type="component" value="Unassembled WGS sequence"/>
</dbReference>
<sequence length="147" mass="15972">MTKLDNRASSLQRAYTIGAHTFPLAAQKVTGDGDYGYGVDGGGTVFLANSIARSDFNAEGEKSYQARYDINMATFGVPGLSFLDSYVNGSGDNTALNSNGKEWQRGLEAKYVRQRGTGKELSLRIRQATYGSSDGVYYGPSSFYECR</sequence>
<keyword evidence="3" id="KW-0732">Signal</keyword>
<reference evidence="4 5" key="1">
    <citation type="submission" date="2019-09" db="EMBL/GenBank/DDBJ databases">
        <authorList>
            <person name="Chandra G."/>
            <person name="Truman W A."/>
        </authorList>
    </citation>
    <scope>NUCLEOTIDE SEQUENCE [LARGE SCALE GENOMIC DNA]</scope>
    <source>
        <strain evidence="4">PS896</strain>
    </source>
</reference>
<dbReference type="GO" id="GO:0015288">
    <property type="term" value="F:porin activity"/>
    <property type="evidence" value="ECO:0007669"/>
    <property type="project" value="TreeGrafter"/>
</dbReference>
<evidence type="ECO:0000313" key="5">
    <source>
        <dbReference type="Proteomes" id="UP000377224"/>
    </source>
</evidence>
<evidence type="ECO:0000313" key="4">
    <source>
        <dbReference type="EMBL" id="VVP57459.1"/>
    </source>
</evidence>
<dbReference type="EMBL" id="CABVIN010000030">
    <property type="protein sequence ID" value="VVP57459.1"/>
    <property type="molecule type" value="Genomic_DNA"/>
</dbReference>
<dbReference type="Gene3D" id="2.40.160.10">
    <property type="entry name" value="Porin"/>
    <property type="match status" value="1"/>
</dbReference>
<protein>
    <submittedName>
        <fullName evidence="4">Porin D</fullName>
        <ecNumber evidence="4">3.4.21.-</ecNumber>
    </submittedName>
</protein>
<name>A0A5E7Q6Z1_PSEFL</name>
<evidence type="ECO:0000256" key="3">
    <source>
        <dbReference type="ARBA" id="ARBA00022729"/>
    </source>
</evidence>
<dbReference type="PANTHER" id="PTHR34596:SF2">
    <property type="entry name" value="CHITOPORIN"/>
    <property type="match status" value="1"/>
</dbReference>
<proteinExistence type="inferred from homology"/>
<keyword evidence="4" id="KW-0378">Hydrolase</keyword>
<keyword evidence="2" id="KW-0813">Transport</keyword>